<proteinExistence type="predicted"/>
<organism evidence="2">
    <name type="scientific">viral metagenome</name>
    <dbReference type="NCBI Taxonomy" id="1070528"/>
    <lineage>
        <taxon>unclassified sequences</taxon>
        <taxon>metagenomes</taxon>
        <taxon>organismal metagenomes</taxon>
    </lineage>
</organism>
<sequence>MVDINQKNFNNPQNLQLSNSFSTISTTLNNPFVSKPIQYGDFRSSDPVLNSMLPSVINLGKDNGNANNMKDVFNGYNNFNLGLTSPGFVDNAMKCTGLDFVNTNPDYNKLPFQVCQNKFNSQYQIPEIAFNNLMNNLPYTFSALSPDEQKRYLSSLKNFIDTESTKNGINMNDMNNLKENYQTINNEITSRNNTKENFGSGREKDCSSSSLSLSGILSIVLIVIIILVFLLFIANKN</sequence>
<protein>
    <submittedName>
        <fullName evidence="2">Uncharacterized protein</fullName>
    </submittedName>
</protein>
<reference evidence="2" key="1">
    <citation type="journal article" date="2020" name="Nature">
        <title>Giant virus diversity and host interactions through global metagenomics.</title>
        <authorList>
            <person name="Schulz F."/>
            <person name="Roux S."/>
            <person name="Paez-Espino D."/>
            <person name="Jungbluth S."/>
            <person name="Walsh D.A."/>
            <person name="Denef V.J."/>
            <person name="McMahon K.D."/>
            <person name="Konstantinidis K.T."/>
            <person name="Eloe-Fadrosh E.A."/>
            <person name="Kyrpides N.C."/>
            <person name="Woyke T."/>
        </authorList>
    </citation>
    <scope>NUCLEOTIDE SEQUENCE</scope>
    <source>
        <strain evidence="2">GVMAG-M-3300027791-30</strain>
    </source>
</reference>
<keyword evidence="1" id="KW-0472">Membrane</keyword>
<evidence type="ECO:0000313" key="2">
    <source>
        <dbReference type="EMBL" id="QHU28807.1"/>
    </source>
</evidence>
<dbReference type="EMBL" id="MN740474">
    <property type="protein sequence ID" value="QHU28807.1"/>
    <property type="molecule type" value="Genomic_DNA"/>
</dbReference>
<keyword evidence="1" id="KW-1133">Transmembrane helix</keyword>
<name>A0A6C0LEC2_9ZZZZ</name>
<feature type="transmembrane region" description="Helical" evidence="1">
    <location>
        <begin position="211"/>
        <end position="234"/>
    </location>
</feature>
<dbReference type="AlphaFoldDB" id="A0A6C0LEC2"/>
<keyword evidence="1" id="KW-0812">Transmembrane</keyword>
<evidence type="ECO:0000256" key="1">
    <source>
        <dbReference type="SAM" id="Phobius"/>
    </source>
</evidence>
<accession>A0A6C0LEC2</accession>